<dbReference type="EMBL" id="AP021875">
    <property type="protein sequence ID" value="BBO77396.1"/>
    <property type="molecule type" value="Genomic_DNA"/>
</dbReference>
<dbReference type="GO" id="GO:0003700">
    <property type="term" value="F:DNA-binding transcription factor activity"/>
    <property type="evidence" value="ECO:0007669"/>
    <property type="project" value="InterPro"/>
</dbReference>
<keyword evidence="3" id="KW-0804">Transcription</keyword>
<evidence type="ECO:0000256" key="2">
    <source>
        <dbReference type="ARBA" id="ARBA00023125"/>
    </source>
</evidence>
<dbReference type="InterPro" id="IPR036390">
    <property type="entry name" value="WH_DNA-bd_sf"/>
</dbReference>
<dbReference type="InterPro" id="IPR051011">
    <property type="entry name" value="Metal_resp_trans_reg"/>
</dbReference>
<dbReference type="CDD" id="cd00090">
    <property type="entry name" value="HTH_ARSR"/>
    <property type="match status" value="1"/>
</dbReference>
<accession>A0A5K7Z6H8</accession>
<protein>
    <submittedName>
        <fullName evidence="5">Transcriptional regulator</fullName>
    </submittedName>
</protein>
<keyword evidence="2" id="KW-0238">DNA-binding</keyword>
<dbReference type="KEGG" id="dwd:DSCW_48130"/>
<evidence type="ECO:0000259" key="4">
    <source>
        <dbReference type="PROSITE" id="PS50987"/>
    </source>
</evidence>
<dbReference type="AlphaFoldDB" id="A0A5K7Z6H8"/>
<dbReference type="RefSeq" id="WP_231715545.1">
    <property type="nucleotide sequence ID" value="NZ_AP021875.1"/>
</dbReference>
<name>A0A5K7Z6H8_9BACT</name>
<dbReference type="PANTHER" id="PTHR43132:SF6">
    <property type="entry name" value="HTH-TYPE TRANSCRIPTIONAL REPRESSOR CZRA"/>
    <property type="match status" value="1"/>
</dbReference>
<dbReference type="Gene3D" id="1.10.10.10">
    <property type="entry name" value="Winged helix-like DNA-binding domain superfamily/Winged helix DNA-binding domain"/>
    <property type="match status" value="1"/>
</dbReference>
<dbReference type="SUPFAM" id="SSF46785">
    <property type="entry name" value="Winged helix' DNA-binding domain"/>
    <property type="match status" value="1"/>
</dbReference>
<dbReference type="SMART" id="SM00418">
    <property type="entry name" value="HTH_ARSR"/>
    <property type="match status" value="1"/>
</dbReference>
<dbReference type="PANTHER" id="PTHR43132">
    <property type="entry name" value="ARSENICAL RESISTANCE OPERON REPRESSOR ARSR-RELATED"/>
    <property type="match status" value="1"/>
</dbReference>
<evidence type="ECO:0000256" key="1">
    <source>
        <dbReference type="ARBA" id="ARBA00023015"/>
    </source>
</evidence>
<feature type="domain" description="HTH arsR-type" evidence="4">
    <location>
        <begin position="34"/>
        <end position="127"/>
    </location>
</feature>
<evidence type="ECO:0000313" key="6">
    <source>
        <dbReference type="Proteomes" id="UP000427769"/>
    </source>
</evidence>
<keyword evidence="1" id="KW-0805">Transcription regulation</keyword>
<dbReference type="Pfam" id="PF01022">
    <property type="entry name" value="HTH_5"/>
    <property type="match status" value="1"/>
</dbReference>
<dbReference type="InterPro" id="IPR036388">
    <property type="entry name" value="WH-like_DNA-bd_sf"/>
</dbReference>
<sequence length="127" mass="14488">MTSVQQKPKLTTVETCMTKGIHGEIVKSVKRKMPDPVALYELSDLFKLFGDSTRLGILWALSESEMCVCDLCALLKMKQPAVSHQLKNLKQSRIVKARRDGKIVYYSLEDEHIRELLNLGMEHTQEP</sequence>
<dbReference type="InterPro" id="IPR001845">
    <property type="entry name" value="HTH_ArsR_DNA-bd_dom"/>
</dbReference>
<dbReference type="NCBIfam" id="NF033788">
    <property type="entry name" value="HTH_metalloreg"/>
    <property type="match status" value="1"/>
</dbReference>
<proteinExistence type="predicted"/>
<dbReference type="PROSITE" id="PS50987">
    <property type="entry name" value="HTH_ARSR_2"/>
    <property type="match status" value="1"/>
</dbReference>
<evidence type="ECO:0000256" key="3">
    <source>
        <dbReference type="ARBA" id="ARBA00023163"/>
    </source>
</evidence>
<dbReference type="GO" id="GO:0003677">
    <property type="term" value="F:DNA binding"/>
    <property type="evidence" value="ECO:0007669"/>
    <property type="project" value="UniProtKB-KW"/>
</dbReference>
<keyword evidence="6" id="KW-1185">Reference proteome</keyword>
<organism evidence="5 6">
    <name type="scientific">Desulfosarcina widdelii</name>
    <dbReference type="NCBI Taxonomy" id="947919"/>
    <lineage>
        <taxon>Bacteria</taxon>
        <taxon>Pseudomonadati</taxon>
        <taxon>Thermodesulfobacteriota</taxon>
        <taxon>Desulfobacteria</taxon>
        <taxon>Desulfobacterales</taxon>
        <taxon>Desulfosarcinaceae</taxon>
        <taxon>Desulfosarcina</taxon>
    </lineage>
</organism>
<reference evidence="5 6" key="1">
    <citation type="submission" date="2019-11" db="EMBL/GenBank/DDBJ databases">
        <title>Comparative genomics of hydrocarbon-degrading Desulfosarcina strains.</title>
        <authorList>
            <person name="Watanabe M."/>
            <person name="Kojima H."/>
            <person name="Fukui M."/>
        </authorList>
    </citation>
    <scope>NUCLEOTIDE SEQUENCE [LARGE SCALE GENOMIC DNA]</scope>
    <source>
        <strain evidence="5 6">PP31</strain>
    </source>
</reference>
<dbReference type="InterPro" id="IPR011991">
    <property type="entry name" value="ArsR-like_HTH"/>
</dbReference>
<evidence type="ECO:0000313" key="5">
    <source>
        <dbReference type="EMBL" id="BBO77396.1"/>
    </source>
</evidence>
<dbReference type="PRINTS" id="PR00778">
    <property type="entry name" value="HTHARSR"/>
</dbReference>
<gene>
    <name evidence="5" type="ORF">DSCW_48130</name>
</gene>
<dbReference type="Proteomes" id="UP000427769">
    <property type="component" value="Chromosome"/>
</dbReference>